<evidence type="ECO:0000256" key="1">
    <source>
        <dbReference type="SAM" id="MobiDB-lite"/>
    </source>
</evidence>
<reference evidence="3" key="1">
    <citation type="submission" date="2021-02" db="EMBL/GenBank/DDBJ databases">
        <authorList>
            <person name="Nowell W R."/>
        </authorList>
    </citation>
    <scope>NUCLEOTIDE SEQUENCE</scope>
</reference>
<feature type="compositionally biased region" description="Polar residues" evidence="1">
    <location>
        <begin position="55"/>
        <end position="87"/>
    </location>
</feature>
<feature type="non-terminal residue" evidence="3">
    <location>
        <position position="1"/>
    </location>
</feature>
<gene>
    <name evidence="2" type="ORF">GIL414_LOCUS82247</name>
    <name evidence="3" type="ORF">SMN809_LOCUS82051</name>
</gene>
<evidence type="ECO:0000313" key="3">
    <source>
        <dbReference type="EMBL" id="CAF5220779.1"/>
    </source>
</evidence>
<feature type="compositionally biased region" description="Polar residues" evidence="1">
    <location>
        <begin position="32"/>
        <end position="46"/>
    </location>
</feature>
<organism evidence="3 4">
    <name type="scientific">Rotaria magnacalcarata</name>
    <dbReference type="NCBI Taxonomy" id="392030"/>
    <lineage>
        <taxon>Eukaryota</taxon>
        <taxon>Metazoa</taxon>
        <taxon>Spiralia</taxon>
        <taxon>Gnathifera</taxon>
        <taxon>Rotifera</taxon>
        <taxon>Eurotatoria</taxon>
        <taxon>Bdelloidea</taxon>
        <taxon>Philodinida</taxon>
        <taxon>Philodinidae</taxon>
        <taxon>Rotaria</taxon>
    </lineage>
</organism>
<feature type="non-terminal residue" evidence="3">
    <location>
        <position position="127"/>
    </location>
</feature>
<dbReference type="Proteomes" id="UP000676336">
    <property type="component" value="Unassembled WGS sequence"/>
</dbReference>
<comment type="caution">
    <text evidence="3">The sequence shown here is derived from an EMBL/GenBank/DDBJ whole genome shotgun (WGS) entry which is preliminary data.</text>
</comment>
<proteinExistence type="predicted"/>
<dbReference type="EMBL" id="CAJOBI010350322">
    <property type="protein sequence ID" value="CAF5220779.1"/>
    <property type="molecule type" value="Genomic_DNA"/>
</dbReference>
<feature type="compositionally biased region" description="Basic and acidic residues" evidence="1">
    <location>
        <begin position="7"/>
        <end position="18"/>
    </location>
</feature>
<dbReference type="AlphaFoldDB" id="A0A8S3JQ94"/>
<dbReference type="Proteomes" id="UP000681720">
    <property type="component" value="Unassembled WGS sequence"/>
</dbReference>
<feature type="region of interest" description="Disordered" evidence="1">
    <location>
        <begin position="1"/>
        <end position="98"/>
    </location>
</feature>
<accession>A0A8S3JQ94</accession>
<feature type="compositionally biased region" description="Low complexity" evidence="1">
    <location>
        <begin position="21"/>
        <end position="31"/>
    </location>
</feature>
<evidence type="ECO:0000313" key="2">
    <source>
        <dbReference type="EMBL" id="CAF5217106.1"/>
    </source>
</evidence>
<sequence>SVQSPQREIRPSSVEFRKNSSRPSSSQSQSRITKSYDSNQGSVSTARQRRREYKTQSSSSAEYSISFDSQSQTPTITLTNELPSSTLLDDFFDDNEQKQEGEKDINDFVLMLTSTLQLPTVNACRSD</sequence>
<protein>
    <submittedName>
        <fullName evidence="3">Uncharacterized protein</fullName>
    </submittedName>
</protein>
<evidence type="ECO:0000313" key="4">
    <source>
        <dbReference type="Proteomes" id="UP000676336"/>
    </source>
</evidence>
<name>A0A8S3JQ94_9BILA</name>
<dbReference type="EMBL" id="CAJOBJ010359610">
    <property type="protein sequence ID" value="CAF5217106.1"/>
    <property type="molecule type" value="Genomic_DNA"/>
</dbReference>